<evidence type="ECO:0008006" key="3">
    <source>
        <dbReference type="Google" id="ProtNLM"/>
    </source>
</evidence>
<evidence type="ECO:0000313" key="1">
    <source>
        <dbReference type="EMBL" id="KLI64640.1"/>
    </source>
</evidence>
<dbReference type="PANTHER" id="PTHR12526:SF630">
    <property type="entry name" value="GLYCOSYLTRANSFERASE"/>
    <property type="match status" value="1"/>
</dbReference>
<dbReference type="EMBL" id="LBHU01000001">
    <property type="protein sequence ID" value="KLI64640.1"/>
    <property type="molecule type" value="Genomic_DNA"/>
</dbReference>
<dbReference type="PATRIC" id="fig|874156.12.peg.742"/>
<sequence length="396" mass="42783">MIQKELPPVLHISADFPDPVELQKTKAVRSLIDLTCENFRHDVISLNRRTPGLGDVVRSAATGFRSLGLNLEQTAFEYGRAVTYRAPPRGIGHETMLRKLGHALSDIVERGPKPALIVGHKLTIEGIVAEQMSRRLGVPYALSIQGDTDTKILTARPDLAKTLARIYSGAAVVFPFSPWSRQAIEARLGKRDGLVIDLPCATHIDSPMVPKPGSNTLVTVFHLKNAKRKNLRTMVQAMGLLAQTHPKAQLQVIGGGDAGDISYCRQVIGGTPNVTLTGPADAAAVRQAMNGAAGFVLPSLRESFGMVFVEAVMSGAPIIYPQGTAVDGYFDDCGFALRVTARDPRGVATAMARLLDHQGVYKESLATWQTSDAGRRFSDERIAADFRRGLLAALEI</sequence>
<dbReference type="RefSeq" id="WP_047092505.1">
    <property type="nucleotide sequence ID" value="NZ_LBHU01000001.1"/>
</dbReference>
<dbReference type="OrthoDB" id="9790710at2"/>
<evidence type="ECO:0000313" key="2">
    <source>
        <dbReference type="Proteomes" id="UP000053455"/>
    </source>
</evidence>
<dbReference type="Proteomes" id="UP000053455">
    <property type="component" value="Unassembled WGS sequence"/>
</dbReference>
<dbReference type="Pfam" id="PF13692">
    <property type="entry name" value="Glyco_trans_1_4"/>
    <property type="match status" value="1"/>
</dbReference>
<organism evidence="1 2">
    <name type="scientific">Aurantiacibacter marinus</name>
    <dbReference type="NCBI Taxonomy" id="874156"/>
    <lineage>
        <taxon>Bacteria</taxon>
        <taxon>Pseudomonadati</taxon>
        <taxon>Pseudomonadota</taxon>
        <taxon>Alphaproteobacteria</taxon>
        <taxon>Sphingomonadales</taxon>
        <taxon>Erythrobacteraceae</taxon>
        <taxon>Aurantiacibacter</taxon>
    </lineage>
</organism>
<comment type="caution">
    <text evidence="1">The sequence shown here is derived from an EMBL/GenBank/DDBJ whole genome shotgun (WGS) entry which is preliminary data.</text>
</comment>
<dbReference type="AlphaFoldDB" id="A0A0H0XWF7"/>
<keyword evidence="2" id="KW-1185">Reference proteome</keyword>
<dbReference type="Gene3D" id="3.40.50.2000">
    <property type="entry name" value="Glycogen Phosphorylase B"/>
    <property type="match status" value="2"/>
</dbReference>
<name>A0A0H0XWF7_9SPHN</name>
<accession>A0A0H0XWF7</accession>
<reference evidence="1 2" key="1">
    <citation type="submission" date="2015-04" db="EMBL/GenBank/DDBJ databases">
        <title>The draft genome sequence of Erythrobacter marinus HWDM-33.</title>
        <authorList>
            <person name="Zhuang L."/>
            <person name="Liu Y."/>
            <person name="Shao Z."/>
        </authorList>
    </citation>
    <scope>NUCLEOTIDE SEQUENCE [LARGE SCALE GENOMIC DNA]</scope>
    <source>
        <strain evidence="1 2">HWDM-33</strain>
    </source>
</reference>
<protein>
    <recommendedName>
        <fullName evidence="3">Glycosyl transferase family 1 domain-containing protein</fullName>
    </recommendedName>
</protein>
<dbReference type="SUPFAM" id="SSF53756">
    <property type="entry name" value="UDP-Glycosyltransferase/glycogen phosphorylase"/>
    <property type="match status" value="1"/>
</dbReference>
<gene>
    <name evidence="1" type="ORF">AAV99_03550</name>
</gene>
<proteinExistence type="predicted"/>
<dbReference type="STRING" id="874156.GCA_001021555_00566"/>
<dbReference type="PANTHER" id="PTHR12526">
    <property type="entry name" value="GLYCOSYLTRANSFERASE"/>
    <property type="match status" value="1"/>
</dbReference>